<dbReference type="Proteomes" id="UP001319200">
    <property type="component" value="Unassembled WGS sequence"/>
</dbReference>
<evidence type="ECO:0000256" key="2">
    <source>
        <dbReference type="SAM" id="SignalP"/>
    </source>
</evidence>
<dbReference type="RefSeq" id="WP_254161147.1">
    <property type="nucleotide sequence ID" value="NZ_JAHESF010000003.1"/>
</dbReference>
<gene>
    <name evidence="3" type="ORF">KK083_04570</name>
</gene>
<protein>
    <recommendedName>
        <fullName evidence="5">TANFOR domain-containing protein</fullName>
    </recommendedName>
</protein>
<dbReference type="EMBL" id="JAHESF010000003">
    <property type="protein sequence ID" value="MBT1696135.1"/>
    <property type="molecule type" value="Genomic_DNA"/>
</dbReference>
<organism evidence="3 4">
    <name type="scientific">Chryseosolibacter histidini</name>
    <dbReference type="NCBI Taxonomy" id="2782349"/>
    <lineage>
        <taxon>Bacteria</taxon>
        <taxon>Pseudomonadati</taxon>
        <taxon>Bacteroidota</taxon>
        <taxon>Cytophagia</taxon>
        <taxon>Cytophagales</taxon>
        <taxon>Chryseotaleaceae</taxon>
        <taxon>Chryseosolibacter</taxon>
    </lineage>
</organism>
<evidence type="ECO:0000256" key="1">
    <source>
        <dbReference type="SAM" id="MobiDB-lite"/>
    </source>
</evidence>
<evidence type="ECO:0000313" key="4">
    <source>
        <dbReference type="Proteomes" id="UP001319200"/>
    </source>
</evidence>
<keyword evidence="2" id="KW-0732">Signal</keyword>
<evidence type="ECO:0000313" key="3">
    <source>
        <dbReference type="EMBL" id="MBT1696135.1"/>
    </source>
</evidence>
<feature type="compositionally biased region" description="Low complexity" evidence="1">
    <location>
        <begin position="994"/>
        <end position="1011"/>
    </location>
</feature>
<feature type="compositionally biased region" description="Polar residues" evidence="1">
    <location>
        <begin position="978"/>
        <end position="993"/>
    </location>
</feature>
<evidence type="ECO:0008006" key="5">
    <source>
        <dbReference type="Google" id="ProtNLM"/>
    </source>
</evidence>
<sequence length="1664" mass="183645">MKGKVYVPFSSFLLLLAFSLVSFCATAQQRFPVTANTTLTPPYSVYFSDYLAPGSTLLRYNFVFNDFREASWRVRLRLRIESIDLKLETRADFMPAEPIVVTPGVSVSLSAADMAQYLDLKNMVVLGSGAPLFLQNGRFPEGNYTFCIEVLDYPTGVLLSNTACASAWIRLNDPPRVISPMCRSLVDPFIPLNIPFQWQLINSMSPNATAGIEYKLVVYELTDPRADPFTAIMNSKVLPIFESQGLTQTSFLYSPSAPALDRGKTYVYQIRARDIGGRDLFKNNGLSEVCWFHYGYPENANTTLTSPQNDKAYKKNELPSFRWSAPDLRLLNQPFVYELRVVQLNDGQSKEEAMSTNPTWHMETTQQTLSVQGMQVVIRKPLKPGAEYAWQVTTYSGRQTVAKSEVRKFKGPPLIDSFYAGKHLVNVVQADSKDSLNFSGVAKVRVGLSDSLEVPFRSLKLRRVASYWVLTEGALTRELPNPAPLTLQPKNTVNGTAKFYPRAVRLSTTQLELEGEVQWALPHPVKTGEVAYVKTERCWLNYDKFKLLGAAKLSNENRFDLLEPYDFSIQLSPASDFLISNDIFDLRFEGDLQLPQKVKGKQRGQIKVPFPRINQLFYFENLPVIMENDVALVENTRIYLHPTTVTIDLSEQASPGNQQGNAFWKGVYLHAYELHYNSFTDRYSQLKFKNDIKHVFEGDVAAATNAWIDAQGTNLKLVKDFSSDGLEFNSFNGIAGRLTLTIEKNSVSNSTFTGGILVPVFSSTDHFDFTVPVTDQGFRPGYLNEIDGREFSFNKGAGEQEVNLTVRRGVFVDQRLIDMVIDLEWPSLGITTLGVTGFKAWGDYRIGFDKPNGVKALDRQLQGSLSGYEITADAIAAGSNSGLYSFVICAKALIGDDVTGDEGPPSINVYTIMPNALLPKTGEVSSGFQYPSNTNPQTVLEQIQSQYAGVGQNASDKLKEQEQAIKGKANETLSKLTSKVPTTTSLEQATSNVTTTAGTPADPTASPASGGLLAKLNPRQRELVREIIETVVTELTSPLTDSISAVADSLNARIEREIEAIIVIAHEQVEEKVASLVNAVAQEVINVTRNDRIDVSPQITALADVVTQSVTNEVIASLEASINRNIGLPITTLIKDQIAGRINTFIREASVKIVIDALEGRTQLDQVPQTLLQGIDTVLRNVSNAIFEQINFSNISSMVYNTANDAVRGISTDRIFNEIRAGATAVLTSAVNEQVNQLVSQATNDLIGDAVGIQIPVDFTTLVSKIADGDIKDIFKLDPVAVKLRTKVLDLNGLTYYTADEPTYGDVWLGSIDIRVKVPKPFDLNAIYINGKKDGFTYWFAQITPSDGTSVKLGDVIPKRAKPLTSPINMGPADIVGVAGRVYHHMRDEKGKPIVPDANNKYGAYMNLVFFDKSNGGKTMRLDVAGEINTAVNGDYVITFEGDLQLMSTAPKVSEVDKNAAVQGIFRFSYNSAEKHFLGYGRVEVKKPGQLCASGSILVDTKPGKWKVEIGSREDRITFIPTCYGWSPTGWFGISESEAELGLGIQYSLYAKSPTFNFIIVKANVAVDAGVAFGIQAAVRYKPDFALLRAGVWADLWADIVINYKKFGPFSDWKSFSLVSIFARGNLMIIFEPSPSMLKGDVKGYVRLLSIVSINFAAEFEKPL</sequence>
<name>A0AAP2DH43_9BACT</name>
<comment type="caution">
    <text evidence="3">The sequence shown here is derived from an EMBL/GenBank/DDBJ whole genome shotgun (WGS) entry which is preliminary data.</text>
</comment>
<keyword evidence="4" id="KW-1185">Reference proteome</keyword>
<feature type="chain" id="PRO_5042976154" description="TANFOR domain-containing protein" evidence="2">
    <location>
        <begin position="28"/>
        <end position="1664"/>
    </location>
</feature>
<feature type="region of interest" description="Disordered" evidence="1">
    <location>
        <begin position="978"/>
        <end position="1012"/>
    </location>
</feature>
<proteinExistence type="predicted"/>
<accession>A0AAP2DH43</accession>
<feature type="signal peptide" evidence="2">
    <location>
        <begin position="1"/>
        <end position="27"/>
    </location>
</feature>
<reference evidence="3 4" key="1">
    <citation type="submission" date="2021-05" db="EMBL/GenBank/DDBJ databases">
        <title>A Polyphasic approach of four new species of the genus Ohtaekwangia: Ohtaekwangia histidinii sp. nov., Ohtaekwangia cretensis sp. nov., Ohtaekwangia indiensis sp. nov., Ohtaekwangia reichenbachii sp. nov. from diverse environment.</title>
        <authorList>
            <person name="Octaviana S."/>
        </authorList>
    </citation>
    <scope>NUCLEOTIDE SEQUENCE [LARGE SCALE GENOMIC DNA]</scope>
    <source>
        <strain evidence="3 4">PWU4</strain>
    </source>
</reference>